<dbReference type="Pfam" id="PF01243">
    <property type="entry name" value="PNPOx_N"/>
    <property type="match status" value="1"/>
</dbReference>
<dbReference type="NCBIfam" id="TIGR04025">
    <property type="entry name" value="PPOX_FMN_DR2398"/>
    <property type="match status" value="1"/>
</dbReference>
<dbReference type="InterPro" id="IPR024029">
    <property type="entry name" value="Pyridox_Oxase_FMN-dep"/>
</dbReference>
<dbReference type="InterPro" id="IPR011576">
    <property type="entry name" value="Pyridox_Oxase_N"/>
</dbReference>
<dbReference type="PANTHER" id="PTHR42815:SF2">
    <property type="entry name" value="FAD-BINDING, PUTATIVE (AFU_ORTHOLOGUE AFUA_6G07600)-RELATED"/>
    <property type="match status" value="1"/>
</dbReference>
<evidence type="ECO:0000313" key="3">
    <source>
        <dbReference type="Proteomes" id="UP000694257"/>
    </source>
</evidence>
<evidence type="ECO:0000259" key="1">
    <source>
        <dbReference type="Pfam" id="PF01243"/>
    </source>
</evidence>
<sequence length="211" mass="23912">MRASSDQITDPAELRRLLGEVPPRAVSKERVTLHPRDREWIAATPFLVMSTSDAEGNCDASPKGDPAGFVRVLDDRTIAIPERPGNRRADGYLNILANPHVGLLFVIPGRSQTLRINGRARLVRDAPYFDDMVVRGHRPILAVEVDIEQIFFHCAKAFLRSHLWEPDQWPTDNLPSWARLVKEVQSDVTETIEELEHHYTPANYNAKLYQG</sequence>
<gene>
    <name evidence="2" type="ORF">KV110_02060</name>
</gene>
<keyword evidence="3" id="KW-1185">Reference proteome</keyword>
<dbReference type="Proteomes" id="UP000694257">
    <property type="component" value="Chromosome"/>
</dbReference>
<reference evidence="2 3" key="1">
    <citation type="submission" date="2021-07" db="EMBL/GenBank/DDBJ databases">
        <title>Whole Genome Sequence of Nocardia Iowensis.</title>
        <authorList>
            <person name="Lamm A."/>
            <person name="Collins-Fairclough A.M."/>
            <person name="Bunk B."/>
            <person name="Sproer C."/>
        </authorList>
    </citation>
    <scope>NUCLEOTIDE SEQUENCE [LARGE SCALE GENOMIC DNA]</scope>
    <source>
        <strain evidence="2 3">NRRL 5646</strain>
    </source>
</reference>
<protein>
    <submittedName>
        <fullName evidence="2">Pyridoxamine 5'-phosphate oxidase family protein</fullName>
    </submittedName>
</protein>
<organism evidence="2 3">
    <name type="scientific">Nocardia iowensis</name>
    <dbReference type="NCBI Taxonomy" id="204891"/>
    <lineage>
        <taxon>Bacteria</taxon>
        <taxon>Bacillati</taxon>
        <taxon>Actinomycetota</taxon>
        <taxon>Actinomycetes</taxon>
        <taxon>Mycobacteriales</taxon>
        <taxon>Nocardiaceae</taxon>
        <taxon>Nocardia</taxon>
    </lineage>
</organism>
<dbReference type="PANTHER" id="PTHR42815">
    <property type="entry name" value="FAD-BINDING, PUTATIVE (AFU_ORTHOLOGUE AFUA_6G07600)-RELATED"/>
    <property type="match status" value="1"/>
</dbReference>
<dbReference type="EMBL" id="CP078145">
    <property type="protein sequence ID" value="QXN95271.1"/>
    <property type="molecule type" value="Genomic_DNA"/>
</dbReference>
<name>A0ABX8S1K6_NOCIO</name>
<evidence type="ECO:0000313" key="2">
    <source>
        <dbReference type="EMBL" id="QXN95271.1"/>
    </source>
</evidence>
<accession>A0ABX8S1K6</accession>
<proteinExistence type="predicted"/>
<feature type="domain" description="Pyridoxamine 5'-phosphate oxidase N-terminal" evidence="1">
    <location>
        <begin position="36"/>
        <end position="154"/>
    </location>
</feature>